<reference evidence="2" key="2">
    <citation type="submission" date="2022-01" db="EMBL/GenBank/DDBJ databases">
        <authorList>
            <person name="Yamashiro T."/>
            <person name="Shiraishi A."/>
            <person name="Satake H."/>
            <person name="Nakayama K."/>
        </authorList>
    </citation>
    <scope>NUCLEOTIDE SEQUENCE</scope>
</reference>
<keyword evidence="3" id="KW-1185">Reference proteome</keyword>
<organism evidence="2 3">
    <name type="scientific">Tanacetum coccineum</name>
    <dbReference type="NCBI Taxonomy" id="301880"/>
    <lineage>
        <taxon>Eukaryota</taxon>
        <taxon>Viridiplantae</taxon>
        <taxon>Streptophyta</taxon>
        <taxon>Embryophyta</taxon>
        <taxon>Tracheophyta</taxon>
        <taxon>Spermatophyta</taxon>
        <taxon>Magnoliopsida</taxon>
        <taxon>eudicotyledons</taxon>
        <taxon>Gunneridae</taxon>
        <taxon>Pentapetalae</taxon>
        <taxon>asterids</taxon>
        <taxon>campanulids</taxon>
        <taxon>Asterales</taxon>
        <taxon>Asteraceae</taxon>
        <taxon>Asteroideae</taxon>
        <taxon>Anthemideae</taxon>
        <taxon>Anthemidinae</taxon>
        <taxon>Tanacetum</taxon>
    </lineage>
</organism>
<accession>A0ABQ4Y178</accession>
<evidence type="ECO:0000313" key="3">
    <source>
        <dbReference type="Proteomes" id="UP001151760"/>
    </source>
</evidence>
<name>A0ABQ4Y178_9ASTR</name>
<proteinExistence type="predicted"/>
<dbReference type="Proteomes" id="UP001151760">
    <property type="component" value="Unassembled WGS sequence"/>
</dbReference>
<sequence length="90" mass="10083">MVAVVIRKRLYAREEVYVKQPPGFESSEFPDYVCKLNKALYGLKQAPKAWGLLGLKRLQGFLELLLLSTAGEKVYAAGLQLLEDLLLSRG</sequence>
<evidence type="ECO:0000313" key="2">
    <source>
        <dbReference type="EMBL" id="GJS71445.1"/>
    </source>
</evidence>
<protein>
    <submittedName>
        <fullName evidence="2">Retrovirus-related pol polyprotein from transposon TNT 1-94</fullName>
    </submittedName>
</protein>
<evidence type="ECO:0000259" key="1">
    <source>
        <dbReference type="Pfam" id="PF07727"/>
    </source>
</evidence>
<dbReference type="EMBL" id="BQNB010010007">
    <property type="protein sequence ID" value="GJS71445.1"/>
    <property type="molecule type" value="Genomic_DNA"/>
</dbReference>
<reference evidence="2" key="1">
    <citation type="journal article" date="2022" name="Int. J. Mol. Sci.">
        <title>Draft Genome of Tanacetum Coccineum: Genomic Comparison of Closely Related Tanacetum-Family Plants.</title>
        <authorList>
            <person name="Yamashiro T."/>
            <person name="Shiraishi A."/>
            <person name="Nakayama K."/>
            <person name="Satake H."/>
        </authorList>
    </citation>
    <scope>NUCLEOTIDE SEQUENCE</scope>
</reference>
<dbReference type="InterPro" id="IPR013103">
    <property type="entry name" value="RVT_2"/>
</dbReference>
<feature type="domain" description="Reverse transcriptase Ty1/copia-type" evidence="1">
    <location>
        <begin position="13"/>
        <end position="51"/>
    </location>
</feature>
<gene>
    <name evidence="2" type="ORF">Tco_0704286</name>
</gene>
<dbReference type="Pfam" id="PF07727">
    <property type="entry name" value="RVT_2"/>
    <property type="match status" value="1"/>
</dbReference>
<comment type="caution">
    <text evidence="2">The sequence shown here is derived from an EMBL/GenBank/DDBJ whole genome shotgun (WGS) entry which is preliminary data.</text>
</comment>